<protein>
    <submittedName>
        <fullName evidence="1">Uncharacterized protein</fullName>
    </submittedName>
</protein>
<organism evidence="1 2">
    <name type="scientific">Rhododendron molle</name>
    <name type="common">Chinese azalea</name>
    <name type="synonym">Azalea mollis</name>
    <dbReference type="NCBI Taxonomy" id="49168"/>
    <lineage>
        <taxon>Eukaryota</taxon>
        <taxon>Viridiplantae</taxon>
        <taxon>Streptophyta</taxon>
        <taxon>Embryophyta</taxon>
        <taxon>Tracheophyta</taxon>
        <taxon>Spermatophyta</taxon>
        <taxon>Magnoliopsida</taxon>
        <taxon>eudicotyledons</taxon>
        <taxon>Gunneridae</taxon>
        <taxon>Pentapetalae</taxon>
        <taxon>asterids</taxon>
        <taxon>Ericales</taxon>
        <taxon>Ericaceae</taxon>
        <taxon>Ericoideae</taxon>
        <taxon>Rhodoreae</taxon>
        <taxon>Rhododendron</taxon>
    </lineage>
</organism>
<accession>A0ACC0PLP1</accession>
<sequence>MSYLRAYGIFLALALITAMHQLPPVESLVLVAGKVRISNQFPSPLVLHCNSDHYKIDLGNQTVRGGSFFEWNISVVVGKSNVYSCVMYSRNKVGDFVLFDPEKDVSSEVCGFKNFFCDWQLRNGGLFLFYTKRREYVLRYPF</sequence>
<proteinExistence type="predicted"/>
<gene>
    <name evidence="1" type="ORF">RHMOL_Rhmol02G0057500</name>
</gene>
<evidence type="ECO:0000313" key="2">
    <source>
        <dbReference type="Proteomes" id="UP001062846"/>
    </source>
</evidence>
<dbReference type="Proteomes" id="UP001062846">
    <property type="component" value="Chromosome 2"/>
</dbReference>
<name>A0ACC0PLP1_RHOML</name>
<evidence type="ECO:0000313" key="1">
    <source>
        <dbReference type="EMBL" id="KAI8566643.1"/>
    </source>
</evidence>
<comment type="caution">
    <text evidence="1">The sequence shown here is derived from an EMBL/GenBank/DDBJ whole genome shotgun (WGS) entry which is preliminary data.</text>
</comment>
<keyword evidence="2" id="KW-1185">Reference proteome</keyword>
<reference evidence="1" key="1">
    <citation type="submission" date="2022-02" db="EMBL/GenBank/DDBJ databases">
        <title>Plant Genome Project.</title>
        <authorList>
            <person name="Zhang R.-G."/>
        </authorList>
    </citation>
    <scope>NUCLEOTIDE SEQUENCE</scope>
    <source>
        <strain evidence="1">AT1</strain>
    </source>
</reference>
<dbReference type="EMBL" id="CM046389">
    <property type="protein sequence ID" value="KAI8566643.1"/>
    <property type="molecule type" value="Genomic_DNA"/>
</dbReference>